<evidence type="ECO:0000313" key="3">
    <source>
        <dbReference type="Proteomes" id="UP000188532"/>
    </source>
</evidence>
<proteinExistence type="predicted"/>
<name>A0A1V3WEI3_MYCKA</name>
<dbReference type="EMBL" id="MVBN01000012">
    <property type="protein sequence ID" value="OOK64836.1"/>
    <property type="molecule type" value="Genomic_DNA"/>
</dbReference>
<dbReference type="AlphaFoldDB" id="A0A1V3WEI3"/>
<protein>
    <submittedName>
        <fullName evidence="2">Uncharacterized protein</fullName>
    </submittedName>
</protein>
<organism evidence="2 3">
    <name type="scientific">Mycobacterium kansasii</name>
    <dbReference type="NCBI Taxonomy" id="1768"/>
    <lineage>
        <taxon>Bacteria</taxon>
        <taxon>Bacillati</taxon>
        <taxon>Actinomycetota</taxon>
        <taxon>Actinomycetes</taxon>
        <taxon>Mycobacteriales</taxon>
        <taxon>Mycobacteriaceae</taxon>
        <taxon>Mycobacterium</taxon>
    </lineage>
</organism>
<feature type="region of interest" description="Disordered" evidence="1">
    <location>
        <begin position="30"/>
        <end position="81"/>
    </location>
</feature>
<evidence type="ECO:0000313" key="2">
    <source>
        <dbReference type="EMBL" id="OOK64836.1"/>
    </source>
</evidence>
<sequence length="81" mass="9134">MGNFDERQWGISVSAVTVCVEPQDDLDTIHWRGDQTEGLPERVSDIPNEYRHTPPPIPAPETPRNEASPAVNEPRRYANPL</sequence>
<reference evidence="2 3" key="1">
    <citation type="submission" date="2017-02" db="EMBL/GenBank/DDBJ databases">
        <title>Complete genome sequences of Mycobacterium kansasii strains isolated from rhesus macaques.</title>
        <authorList>
            <person name="Panda A."/>
            <person name="Nagaraj S."/>
            <person name="Zhao X."/>
            <person name="Tettelin H."/>
            <person name="Detolla L.J."/>
        </authorList>
    </citation>
    <scope>NUCLEOTIDE SEQUENCE [LARGE SCALE GENOMIC DNA]</scope>
    <source>
        <strain evidence="2 3">11-3469</strain>
    </source>
</reference>
<comment type="caution">
    <text evidence="2">The sequence shown here is derived from an EMBL/GenBank/DDBJ whole genome shotgun (WGS) entry which is preliminary data.</text>
</comment>
<gene>
    <name evidence="2" type="ORF">BZL29_8109</name>
</gene>
<feature type="compositionally biased region" description="Basic and acidic residues" evidence="1">
    <location>
        <begin position="30"/>
        <end position="52"/>
    </location>
</feature>
<evidence type="ECO:0000256" key="1">
    <source>
        <dbReference type="SAM" id="MobiDB-lite"/>
    </source>
</evidence>
<accession>A0A1V3WEI3</accession>
<dbReference type="Proteomes" id="UP000188532">
    <property type="component" value="Unassembled WGS sequence"/>
</dbReference>